<keyword evidence="5" id="KW-1185">Reference proteome</keyword>
<reference evidence="5" key="1">
    <citation type="submission" date="2016-03" db="EMBL/GenBank/DDBJ databases">
        <title>Complete genome sequence of the type strain Actinoalloteichus hymeniacidonis DSM 45092.</title>
        <authorList>
            <person name="Schaffert L."/>
            <person name="Albersmeier A."/>
            <person name="Winkler A."/>
            <person name="Kalinowski J."/>
            <person name="Zotchev S."/>
            <person name="Ruckert C."/>
        </authorList>
    </citation>
    <scope>NUCLEOTIDE SEQUENCE [LARGE SCALE GENOMIC DNA]</scope>
    <source>
        <strain evidence="5">HPA177(T) (DSM 45092(T))</strain>
    </source>
</reference>
<keyword evidence="2" id="KW-0812">Transmembrane</keyword>
<keyword evidence="2" id="KW-0472">Membrane</keyword>
<evidence type="ECO:0000313" key="5">
    <source>
        <dbReference type="Proteomes" id="UP000095210"/>
    </source>
</evidence>
<dbReference type="RefSeq" id="WP_069851172.1">
    <property type="nucleotide sequence ID" value="NZ_CP014859.1"/>
</dbReference>
<dbReference type="Pfam" id="PF13490">
    <property type="entry name" value="zf-HC2"/>
    <property type="match status" value="1"/>
</dbReference>
<feature type="transmembrane region" description="Helical" evidence="2">
    <location>
        <begin position="149"/>
        <end position="168"/>
    </location>
</feature>
<protein>
    <submittedName>
        <fullName evidence="4">Integral membrane protein</fullName>
    </submittedName>
</protein>
<feature type="transmembrane region" description="Helical" evidence="2">
    <location>
        <begin position="81"/>
        <end position="101"/>
    </location>
</feature>
<dbReference type="KEGG" id="ahm:TL08_20245"/>
<gene>
    <name evidence="4" type="ORF">TL08_20245</name>
</gene>
<organism evidence="4 5">
    <name type="scientific">Actinoalloteichus hymeniacidonis</name>
    <dbReference type="NCBI Taxonomy" id="340345"/>
    <lineage>
        <taxon>Bacteria</taxon>
        <taxon>Bacillati</taxon>
        <taxon>Actinomycetota</taxon>
        <taxon>Actinomycetes</taxon>
        <taxon>Pseudonocardiales</taxon>
        <taxon>Pseudonocardiaceae</taxon>
        <taxon>Actinoalloteichus</taxon>
    </lineage>
</organism>
<accession>A0AAC9HT20</accession>
<feature type="region of interest" description="Disordered" evidence="1">
    <location>
        <begin position="225"/>
        <end position="247"/>
    </location>
</feature>
<dbReference type="Proteomes" id="UP000095210">
    <property type="component" value="Chromosome"/>
</dbReference>
<evidence type="ECO:0000259" key="3">
    <source>
        <dbReference type="Pfam" id="PF13490"/>
    </source>
</evidence>
<feature type="domain" description="Putative zinc-finger" evidence="3">
    <location>
        <begin position="3"/>
        <end position="37"/>
    </location>
</feature>
<sequence length="247" mass="25702">MDCERYREALSARIDGEASVLPESEINRHVQGCSECHAWEGAVTDMRRSMHVRSAPAVPDLTDRIMAMPAPAKPRRQRRRILLGIVAVTQILLGVGQLLGGGHHVHGASGGLTAGHLINESAAWNLALGVGLLWAAVRTRAAAGQLPMLGGFAVVLGLVSIGDLVGGLVTAERVLSHSLVFIGVILLMTVARGHREEGLPGPATTGNSGSAESPVITPNALALITGAKNPPGAQARAQSRSDLDRAA</sequence>
<evidence type="ECO:0000256" key="1">
    <source>
        <dbReference type="SAM" id="MobiDB-lite"/>
    </source>
</evidence>
<dbReference type="InterPro" id="IPR027383">
    <property type="entry name" value="Znf_put"/>
</dbReference>
<evidence type="ECO:0000313" key="4">
    <source>
        <dbReference type="EMBL" id="AOS64840.1"/>
    </source>
</evidence>
<dbReference type="EMBL" id="CP014859">
    <property type="protein sequence ID" value="AOS64840.1"/>
    <property type="molecule type" value="Genomic_DNA"/>
</dbReference>
<evidence type="ECO:0000256" key="2">
    <source>
        <dbReference type="SAM" id="Phobius"/>
    </source>
</evidence>
<proteinExistence type="predicted"/>
<keyword evidence="2" id="KW-1133">Transmembrane helix</keyword>
<feature type="transmembrane region" description="Helical" evidence="2">
    <location>
        <begin position="121"/>
        <end position="137"/>
    </location>
</feature>
<name>A0AAC9HT20_9PSEU</name>
<dbReference type="AlphaFoldDB" id="A0AAC9HT20"/>